<evidence type="ECO:0000256" key="2">
    <source>
        <dbReference type="ARBA" id="ARBA00022679"/>
    </source>
</evidence>
<dbReference type="SUPFAM" id="SSF53756">
    <property type="entry name" value="UDP-Glycosyltransferase/glycogen phosphorylase"/>
    <property type="match status" value="1"/>
</dbReference>
<keyword evidence="4" id="KW-1185">Reference proteome</keyword>
<evidence type="ECO:0000256" key="1">
    <source>
        <dbReference type="ARBA" id="ARBA00022676"/>
    </source>
</evidence>
<dbReference type="Proteomes" id="UP000737171">
    <property type="component" value="Unassembled WGS sequence"/>
</dbReference>
<dbReference type="InterPro" id="IPR002201">
    <property type="entry name" value="Glyco_trans_9"/>
</dbReference>
<name>A0ABX2EMR3_9BURK</name>
<dbReference type="PANTHER" id="PTHR30160:SF1">
    <property type="entry name" value="LIPOPOLYSACCHARIDE 1,2-N-ACETYLGLUCOSAMINETRANSFERASE-RELATED"/>
    <property type="match status" value="1"/>
</dbReference>
<dbReference type="RefSeq" id="WP_173127551.1">
    <property type="nucleotide sequence ID" value="NZ_JABRWJ010000007.1"/>
</dbReference>
<dbReference type="Pfam" id="PF01075">
    <property type="entry name" value="Glyco_transf_9"/>
    <property type="match status" value="1"/>
</dbReference>
<protein>
    <submittedName>
        <fullName evidence="3">Glycosyltransferase family 9 protein</fullName>
    </submittedName>
</protein>
<dbReference type="CDD" id="cd03789">
    <property type="entry name" value="GT9_LPS_heptosyltransferase"/>
    <property type="match status" value="1"/>
</dbReference>
<comment type="caution">
    <text evidence="3">The sequence shown here is derived from an EMBL/GenBank/DDBJ whole genome shotgun (WGS) entry which is preliminary data.</text>
</comment>
<gene>
    <name evidence="3" type="ORF">HLB44_22780</name>
</gene>
<reference evidence="3 4" key="1">
    <citation type="submission" date="2020-05" db="EMBL/GenBank/DDBJ databases">
        <title>Aquincola sp. isolate from soil.</title>
        <authorList>
            <person name="Han J."/>
            <person name="Kim D.-U."/>
        </authorList>
    </citation>
    <scope>NUCLEOTIDE SEQUENCE [LARGE SCALE GENOMIC DNA]</scope>
    <source>
        <strain evidence="3 4">S2</strain>
    </source>
</reference>
<proteinExistence type="predicted"/>
<accession>A0ABX2EMR3</accession>
<keyword evidence="1" id="KW-0328">Glycosyltransferase</keyword>
<evidence type="ECO:0000313" key="4">
    <source>
        <dbReference type="Proteomes" id="UP000737171"/>
    </source>
</evidence>
<dbReference type="Gene3D" id="3.40.50.2000">
    <property type="entry name" value="Glycogen Phosphorylase B"/>
    <property type="match status" value="2"/>
</dbReference>
<evidence type="ECO:0000313" key="3">
    <source>
        <dbReference type="EMBL" id="NRF69836.1"/>
    </source>
</evidence>
<dbReference type="EMBL" id="JABRWJ010000007">
    <property type="protein sequence ID" value="NRF69836.1"/>
    <property type="molecule type" value="Genomic_DNA"/>
</dbReference>
<dbReference type="PANTHER" id="PTHR30160">
    <property type="entry name" value="TETRAACYLDISACCHARIDE 4'-KINASE-RELATED"/>
    <property type="match status" value="1"/>
</dbReference>
<keyword evidence="2" id="KW-0808">Transferase</keyword>
<dbReference type="InterPro" id="IPR051199">
    <property type="entry name" value="LPS_LOS_Heptosyltrfase"/>
</dbReference>
<sequence length="344" mass="37342">MVVRFPAVGDAVLLTVLLNALAERYGRPVHLLSSGEWTPVLLGHDPALSELRLVASRRSPHWLTPSRWSAVRWLRAHRGPVYLCDPDVHGERIIARAGIPEPRLVRAWQHWPGDGIHWADWWLQIAQLDAADVPGPARVPQVPPRPRLVVPAAWHDEAGQWLQRLGLAQRPLVLVQPGHKKTYKRGRLGTGTHDKHWPAQRWATVIRGVLAELPDAAVLVCGSAREAGLAQAIVDAAAVPASQGLVINGAAHQLTLQRLAGLAARAVGMISVDTGPAHVAGAMDCPLVVLYGQAGWKRWKPRSASGRVIALGPCEPSPDAKVMDIEPAQVLAAWHALQREEATA</sequence>
<organism evidence="3 4">
    <name type="scientific">Pseudaquabacterium terrae</name>
    <dbReference type="NCBI Taxonomy" id="2732868"/>
    <lineage>
        <taxon>Bacteria</taxon>
        <taxon>Pseudomonadati</taxon>
        <taxon>Pseudomonadota</taxon>
        <taxon>Betaproteobacteria</taxon>
        <taxon>Burkholderiales</taxon>
        <taxon>Sphaerotilaceae</taxon>
        <taxon>Pseudaquabacterium</taxon>
    </lineage>
</organism>